<keyword evidence="5" id="KW-0677">Repeat</keyword>
<organism evidence="12 13">
    <name type="scientific">Medicago truncatula</name>
    <name type="common">Barrel medic</name>
    <name type="synonym">Medicago tribuloides</name>
    <dbReference type="NCBI Taxonomy" id="3880"/>
    <lineage>
        <taxon>Eukaryota</taxon>
        <taxon>Viridiplantae</taxon>
        <taxon>Streptophyta</taxon>
        <taxon>Embryophyta</taxon>
        <taxon>Tracheophyta</taxon>
        <taxon>Spermatophyta</taxon>
        <taxon>Magnoliopsida</taxon>
        <taxon>eudicotyledons</taxon>
        <taxon>Gunneridae</taxon>
        <taxon>Pentapetalae</taxon>
        <taxon>rosids</taxon>
        <taxon>fabids</taxon>
        <taxon>Fabales</taxon>
        <taxon>Fabaceae</taxon>
        <taxon>Papilionoideae</taxon>
        <taxon>50 kb inversion clade</taxon>
        <taxon>NPAAA clade</taxon>
        <taxon>Hologalegina</taxon>
        <taxon>IRL clade</taxon>
        <taxon>Trifolieae</taxon>
        <taxon>Medicago</taxon>
    </lineage>
</organism>
<comment type="caution">
    <text evidence="12">The sequence shown here is derived from an EMBL/GenBank/DDBJ whole genome shotgun (WGS) entry which is preliminary data.</text>
</comment>
<keyword evidence="2" id="KW-0433">Leucine-rich repeat</keyword>
<evidence type="ECO:0000256" key="4">
    <source>
        <dbReference type="ARBA" id="ARBA00022729"/>
    </source>
</evidence>
<evidence type="ECO:0000313" key="13">
    <source>
        <dbReference type="Proteomes" id="UP000265566"/>
    </source>
</evidence>
<evidence type="ECO:0000256" key="5">
    <source>
        <dbReference type="ARBA" id="ARBA00022737"/>
    </source>
</evidence>
<dbReference type="GO" id="GO:0004674">
    <property type="term" value="F:protein serine/threonine kinase activity"/>
    <property type="evidence" value="ECO:0007669"/>
    <property type="project" value="UniProtKB-KW"/>
</dbReference>
<keyword evidence="12" id="KW-0808">Transferase</keyword>
<evidence type="ECO:0000259" key="11">
    <source>
        <dbReference type="Pfam" id="PF08263"/>
    </source>
</evidence>
<dbReference type="Pfam" id="PF00560">
    <property type="entry name" value="LRR_1"/>
    <property type="match status" value="2"/>
</dbReference>
<dbReference type="SUPFAM" id="SSF52058">
    <property type="entry name" value="L domain-like"/>
    <property type="match status" value="1"/>
</dbReference>
<feature type="signal peptide" evidence="10">
    <location>
        <begin position="1"/>
        <end position="22"/>
    </location>
</feature>
<evidence type="ECO:0000256" key="6">
    <source>
        <dbReference type="ARBA" id="ARBA00022989"/>
    </source>
</evidence>
<keyword evidence="12" id="KW-0418">Kinase</keyword>
<dbReference type="InterPro" id="IPR032675">
    <property type="entry name" value="LRR_dom_sf"/>
</dbReference>
<protein>
    <submittedName>
        <fullName evidence="12">Putative non-specific serine/threonine protein kinase</fullName>
        <ecNumber evidence="12">2.7.11.1</ecNumber>
    </submittedName>
</protein>
<keyword evidence="12" id="KW-0723">Serine/threonine-protein kinase</keyword>
<comment type="subcellular location">
    <subcellularLocation>
        <location evidence="1">Membrane</location>
        <topology evidence="1">Single-pass membrane protein</topology>
    </subcellularLocation>
</comment>
<accession>A0A396H1M0</accession>
<keyword evidence="7" id="KW-0472">Membrane</keyword>
<dbReference type="EMBL" id="PSQE01000007">
    <property type="protein sequence ID" value="RHN47249.1"/>
    <property type="molecule type" value="Genomic_DNA"/>
</dbReference>
<keyword evidence="3" id="KW-0812">Transmembrane</keyword>
<gene>
    <name evidence="12" type="ORF">MtrunA17_Chr7g0250911</name>
</gene>
<name>A0A396H1M0_MEDTR</name>
<evidence type="ECO:0000256" key="8">
    <source>
        <dbReference type="ARBA" id="ARBA00023170"/>
    </source>
</evidence>
<dbReference type="Pfam" id="PF08263">
    <property type="entry name" value="LRRNT_2"/>
    <property type="match status" value="1"/>
</dbReference>
<feature type="chain" id="PRO_5017312138" evidence="10">
    <location>
        <begin position="23"/>
        <end position="351"/>
    </location>
</feature>
<dbReference type="PANTHER" id="PTHR47986">
    <property type="entry name" value="OSJNBA0070M12.3 PROTEIN"/>
    <property type="match status" value="1"/>
</dbReference>
<dbReference type="GO" id="GO:0016020">
    <property type="term" value="C:membrane"/>
    <property type="evidence" value="ECO:0007669"/>
    <property type="project" value="UniProtKB-SubCell"/>
</dbReference>
<dbReference type="Gene3D" id="3.80.10.10">
    <property type="entry name" value="Ribonuclease Inhibitor"/>
    <property type="match status" value="1"/>
</dbReference>
<keyword evidence="4 10" id="KW-0732">Signal</keyword>
<dbReference type="PANTHER" id="PTHR47986:SF10">
    <property type="entry name" value="RECEPTOR-LIKE KINASE TMK4"/>
    <property type="match status" value="1"/>
</dbReference>
<dbReference type="InterPro" id="IPR013210">
    <property type="entry name" value="LRR_N_plant-typ"/>
</dbReference>
<evidence type="ECO:0000256" key="2">
    <source>
        <dbReference type="ARBA" id="ARBA00022614"/>
    </source>
</evidence>
<reference evidence="13" key="1">
    <citation type="journal article" date="2018" name="Nat. Plants">
        <title>Whole-genome landscape of Medicago truncatula symbiotic genes.</title>
        <authorList>
            <person name="Pecrix Y."/>
            <person name="Staton S.E."/>
            <person name="Sallet E."/>
            <person name="Lelandais-Briere C."/>
            <person name="Moreau S."/>
            <person name="Carrere S."/>
            <person name="Blein T."/>
            <person name="Jardinaud M.F."/>
            <person name="Latrasse D."/>
            <person name="Zouine M."/>
            <person name="Zahm M."/>
            <person name="Kreplak J."/>
            <person name="Mayjonade B."/>
            <person name="Satge C."/>
            <person name="Perez M."/>
            <person name="Cauet S."/>
            <person name="Marande W."/>
            <person name="Chantry-Darmon C."/>
            <person name="Lopez-Roques C."/>
            <person name="Bouchez O."/>
            <person name="Berard A."/>
            <person name="Debelle F."/>
            <person name="Munos S."/>
            <person name="Bendahmane A."/>
            <person name="Berges H."/>
            <person name="Niebel A."/>
            <person name="Buitink J."/>
            <person name="Frugier F."/>
            <person name="Benhamed M."/>
            <person name="Crespi M."/>
            <person name="Gouzy J."/>
            <person name="Gamas P."/>
        </authorList>
    </citation>
    <scope>NUCLEOTIDE SEQUENCE [LARGE SCALE GENOMIC DNA]</scope>
    <source>
        <strain evidence="13">cv. Jemalong A17</strain>
    </source>
</reference>
<dbReference type="Proteomes" id="UP000265566">
    <property type="component" value="Chromosome 7"/>
</dbReference>
<evidence type="ECO:0000256" key="3">
    <source>
        <dbReference type="ARBA" id="ARBA00022692"/>
    </source>
</evidence>
<evidence type="ECO:0000256" key="9">
    <source>
        <dbReference type="ARBA" id="ARBA00023180"/>
    </source>
</evidence>
<evidence type="ECO:0000256" key="1">
    <source>
        <dbReference type="ARBA" id="ARBA00004167"/>
    </source>
</evidence>
<dbReference type="AlphaFoldDB" id="A0A396H1M0"/>
<dbReference type="InterPro" id="IPR001611">
    <property type="entry name" value="Leu-rich_rpt"/>
</dbReference>
<dbReference type="EC" id="2.7.11.1" evidence="12"/>
<keyword evidence="6" id="KW-1133">Transmembrane helix</keyword>
<keyword evidence="9" id="KW-0325">Glycoprotein</keyword>
<feature type="domain" description="Leucine-rich repeat-containing N-terminal plant-type" evidence="11">
    <location>
        <begin position="31"/>
        <end position="65"/>
    </location>
</feature>
<evidence type="ECO:0000313" key="12">
    <source>
        <dbReference type="EMBL" id="RHN47249.1"/>
    </source>
</evidence>
<keyword evidence="8" id="KW-0675">Receptor</keyword>
<dbReference type="InterPro" id="IPR052422">
    <property type="entry name" value="Auxin_Ser/Thr_Kinase"/>
</dbReference>
<dbReference type="Gramene" id="rna41824">
    <property type="protein sequence ID" value="RHN47249.1"/>
    <property type="gene ID" value="gene41824"/>
</dbReference>
<evidence type="ECO:0000256" key="7">
    <source>
        <dbReference type="ARBA" id="ARBA00023136"/>
    </source>
</evidence>
<proteinExistence type="predicted"/>
<evidence type="ECO:0000256" key="10">
    <source>
        <dbReference type="SAM" id="SignalP"/>
    </source>
</evidence>
<sequence>MKISTHGYVLLSILLLIISITAIDINGDENADYNYMSKLLKALTPTPSNWSNNTHYCRWNGIVCDQSHRIRNITLPSSSLTGTLPSNLNSLSYLTHIDLHNNSLTGTLPDLCHLDSLETVHLGHNNFTEITTGCLTSSNIQTFNLSNNLNIRSWMFPRPHFEGCEYLQYLDLEATNMEGDIQLVEFGSFPDLHTFVVSHNNLTGTLPVSLGKSKVKYLRFNDQGEYSGFSGRIDVISSMSNLSQAWLQNNTFTGSIPNMSNCTHLFDLQLESNSLIGLVPPSLLSLSSLKDQYLSFTKVLRQLGMEIIFVEAMQDHVIHRLRIYLKFLKLLSILIFCQLKGTMLVPAGILV</sequence>
<dbReference type="OrthoDB" id="1729886at2759"/>